<name>A0A4R5LY29_9BURK</name>
<sequence length="239" mass="26497">MIFVNIKFCQIKSLRTQANLIVLSIILSVTCDIATAFTDGANQNTSTSNTTGNCGATIVFPDDFSDGRNMSFPKCSQSYETSDGAVLSLAPNDSSPHGANWLEQIPMLHIRSVGINDLINQNSTGIFMSISRKIKIAPAPTECHLKTTARLSVIAGPNWHGWLIEDSYQIISRISPSPEYCERYSEKNRCIRLAIGNSKVSATMAQYCLTRDPKEFDFDGGLSYDVFYRIIKTIKFTDE</sequence>
<organism evidence="1 2">
    <name type="scientific">Paraburkholderia silviterrae</name>
    <dbReference type="NCBI Taxonomy" id="2528715"/>
    <lineage>
        <taxon>Bacteria</taxon>
        <taxon>Pseudomonadati</taxon>
        <taxon>Pseudomonadota</taxon>
        <taxon>Betaproteobacteria</taxon>
        <taxon>Burkholderiales</taxon>
        <taxon>Burkholderiaceae</taxon>
        <taxon>Paraburkholderia</taxon>
    </lineage>
</organism>
<evidence type="ECO:0000313" key="1">
    <source>
        <dbReference type="EMBL" id="TDG17199.1"/>
    </source>
</evidence>
<comment type="caution">
    <text evidence="1">The sequence shown here is derived from an EMBL/GenBank/DDBJ whole genome shotgun (WGS) entry which is preliminary data.</text>
</comment>
<keyword evidence="2" id="KW-1185">Reference proteome</keyword>
<reference evidence="1 2" key="1">
    <citation type="submission" date="2019-03" db="EMBL/GenBank/DDBJ databases">
        <title>Paraburkholderia sp. 4M-K11, isolated from subtropical forest soil.</title>
        <authorList>
            <person name="Gao Z.-H."/>
            <person name="Qiu L.-H."/>
        </authorList>
    </citation>
    <scope>NUCLEOTIDE SEQUENCE [LARGE SCALE GENOMIC DNA]</scope>
    <source>
        <strain evidence="1 2">4M-K11</strain>
    </source>
</reference>
<proteinExistence type="predicted"/>
<protein>
    <submittedName>
        <fullName evidence="1">Uncharacterized protein</fullName>
    </submittedName>
</protein>
<accession>A0A4R5LY29</accession>
<dbReference type="AlphaFoldDB" id="A0A4R5LY29"/>
<dbReference type="Proteomes" id="UP000295722">
    <property type="component" value="Unassembled WGS sequence"/>
</dbReference>
<gene>
    <name evidence="1" type="ORF">EYW47_38685</name>
</gene>
<dbReference type="OrthoDB" id="9005257at2"/>
<dbReference type="EMBL" id="SMRP01000049">
    <property type="protein sequence ID" value="TDG17199.1"/>
    <property type="molecule type" value="Genomic_DNA"/>
</dbReference>
<evidence type="ECO:0000313" key="2">
    <source>
        <dbReference type="Proteomes" id="UP000295722"/>
    </source>
</evidence>
<dbReference type="RefSeq" id="WP_133200080.1">
    <property type="nucleotide sequence ID" value="NZ_JBHUCW010000014.1"/>
</dbReference>